<dbReference type="Gene3D" id="3.40.430.10">
    <property type="entry name" value="Dihydrofolate Reductase, subunit A"/>
    <property type="match status" value="1"/>
</dbReference>
<organism evidence="5">
    <name type="scientific">freshwater metagenome</name>
    <dbReference type="NCBI Taxonomy" id="449393"/>
    <lineage>
        <taxon>unclassified sequences</taxon>
        <taxon>metagenomes</taxon>
        <taxon>ecological metagenomes</taxon>
    </lineage>
</organism>
<proteinExistence type="predicted"/>
<evidence type="ECO:0000259" key="4">
    <source>
        <dbReference type="Pfam" id="PF01872"/>
    </source>
</evidence>
<dbReference type="GO" id="GO:0009231">
    <property type="term" value="P:riboflavin biosynthetic process"/>
    <property type="evidence" value="ECO:0007669"/>
    <property type="project" value="InterPro"/>
</dbReference>
<evidence type="ECO:0000256" key="3">
    <source>
        <dbReference type="ARBA" id="ARBA00023002"/>
    </source>
</evidence>
<name>A0A6J6L1S5_9ZZZZ</name>
<dbReference type="InterPro" id="IPR002734">
    <property type="entry name" value="RibDG_C"/>
</dbReference>
<evidence type="ECO:0000313" key="5">
    <source>
        <dbReference type="EMBL" id="CAB4655957.1"/>
    </source>
</evidence>
<feature type="domain" description="Bacterial bifunctional deaminase-reductase C-terminal" evidence="4">
    <location>
        <begin position="24"/>
        <end position="202"/>
    </location>
</feature>
<keyword evidence="3" id="KW-0560">Oxidoreductase</keyword>
<gene>
    <name evidence="5" type="ORF">UFOPK2237_00783</name>
</gene>
<dbReference type="PANTHER" id="PTHR38011:SF7">
    <property type="entry name" value="2,5-DIAMINO-6-RIBOSYLAMINO-4(3H)-PYRIMIDINONE 5'-PHOSPHATE REDUCTASE"/>
    <property type="match status" value="1"/>
</dbReference>
<protein>
    <submittedName>
        <fullName evidence="5">Unannotated protein</fullName>
    </submittedName>
</protein>
<dbReference type="SUPFAM" id="SSF53597">
    <property type="entry name" value="Dihydrofolate reductase-like"/>
    <property type="match status" value="1"/>
</dbReference>
<sequence length="232" mass="25113">MILDLQLASLPDIAAHYESDSQNWVRANMIISQDGHFVGPSDSSRDLTGESDLKLLLLLRALSDVVLVGANTARNENYRQPKARDEFAFLSRKPPRLAVVSSSLDFNLTTPLFNAGQEPTIVFNVGTTAPSAELLRIAHVIQLTADDASSFATNLIANLFELGLSRVTCEGGPSLLAQLLKADVIDEYDLTISPLTVGGTPQWADALPKTTDWVEAAGATSGDFEFKRLLRS</sequence>
<reference evidence="5" key="1">
    <citation type="submission" date="2020-05" db="EMBL/GenBank/DDBJ databases">
        <authorList>
            <person name="Chiriac C."/>
            <person name="Salcher M."/>
            <person name="Ghai R."/>
            <person name="Kavagutti S V."/>
        </authorList>
    </citation>
    <scope>NUCLEOTIDE SEQUENCE</scope>
</reference>
<dbReference type="InterPro" id="IPR024072">
    <property type="entry name" value="DHFR-like_dom_sf"/>
</dbReference>
<dbReference type="EMBL" id="CAEZWI010000093">
    <property type="protein sequence ID" value="CAB4655957.1"/>
    <property type="molecule type" value="Genomic_DNA"/>
</dbReference>
<evidence type="ECO:0000256" key="2">
    <source>
        <dbReference type="ARBA" id="ARBA00022857"/>
    </source>
</evidence>
<dbReference type="PANTHER" id="PTHR38011">
    <property type="entry name" value="DIHYDROFOLATE REDUCTASE FAMILY PROTEIN (AFU_ORTHOLOGUE AFUA_8G06820)"/>
    <property type="match status" value="1"/>
</dbReference>
<dbReference type="AlphaFoldDB" id="A0A6J6L1S5"/>
<dbReference type="InterPro" id="IPR050765">
    <property type="entry name" value="Riboflavin_Biosynth_HTPR"/>
</dbReference>
<evidence type="ECO:0000256" key="1">
    <source>
        <dbReference type="ARBA" id="ARBA00005104"/>
    </source>
</evidence>
<accession>A0A6J6L1S5</accession>
<dbReference type="GO" id="GO:0008703">
    <property type="term" value="F:5-amino-6-(5-phosphoribosylamino)uracil reductase activity"/>
    <property type="evidence" value="ECO:0007669"/>
    <property type="project" value="InterPro"/>
</dbReference>
<keyword evidence="2" id="KW-0521">NADP</keyword>
<comment type="pathway">
    <text evidence="1">Cofactor biosynthesis; riboflavin biosynthesis.</text>
</comment>
<dbReference type="Pfam" id="PF01872">
    <property type="entry name" value="RibD_C"/>
    <property type="match status" value="1"/>
</dbReference>